<keyword evidence="2" id="KW-1185">Reference proteome</keyword>
<protein>
    <recommendedName>
        <fullName evidence="3">Tetracyclin repressor-like C-terminal domain-containing protein</fullName>
    </recommendedName>
</protein>
<evidence type="ECO:0000313" key="1">
    <source>
        <dbReference type="EMBL" id="QFU97579.1"/>
    </source>
</evidence>
<evidence type="ECO:0008006" key="3">
    <source>
        <dbReference type="Google" id="ProtNLM"/>
    </source>
</evidence>
<gene>
    <name evidence="1" type="ORF">KDY119_01078</name>
</gene>
<organism evidence="1 2">
    <name type="scientific">Luteimicrobium xylanilyticum</name>
    <dbReference type="NCBI Taxonomy" id="1133546"/>
    <lineage>
        <taxon>Bacteria</taxon>
        <taxon>Bacillati</taxon>
        <taxon>Actinomycetota</taxon>
        <taxon>Actinomycetes</taxon>
        <taxon>Micrococcales</taxon>
        <taxon>Luteimicrobium</taxon>
    </lineage>
</organism>
<accession>A0A5P9Q866</accession>
<dbReference type="Gene3D" id="1.10.357.10">
    <property type="entry name" value="Tetracycline Repressor, domain 2"/>
    <property type="match status" value="1"/>
</dbReference>
<dbReference type="InterPro" id="IPR036271">
    <property type="entry name" value="Tet_transcr_reg_TetR-rel_C_sf"/>
</dbReference>
<dbReference type="SUPFAM" id="SSF48498">
    <property type="entry name" value="Tetracyclin repressor-like, C-terminal domain"/>
    <property type="match status" value="1"/>
</dbReference>
<dbReference type="EMBL" id="CP045529">
    <property type="protein sequence ID" value="QFU97579.1"/>
    <property type="molecule type" value="Genomic_DNA"/>
</dbReference>
<reference evidence="1 2" key="1">
    <citation type="submission" date="2019-10" db="EMBL/GenBank/DDBJ databases">
        <title>Genome sequence of Luteimicrobium xylanilyticum HY-24.</title>
        <authorList>
            <person name="Kim D.Y."/>
            <person name="Park H.-Y."/>
        </authorList>
    </citation>
    <scope>NUCLEOTIDE SEQUENCE [LARGE SCALE GENOMIC DNA]</scope>
    <source>
        <strain evidence="1 2">HY-24</strain>
    </source>
</reference>
<proteinExistence type="predicted"/>
<dbReference type="Proteomes" id="UP000326702">
    <property type="component" value="Chromosome"/>
</dbReference>
<name>A0A5P9Q866_9MICO</name>
<dbReference type="AlphaFoldDB" id="A0A5P9Q866"/>
<evidence type="ECO:0000313" key="2">
    <source>
        <dbReference type="Proteomes" id="UP000326702"/>
    </source>
</evidence>
<dbReference type="KEGG" id="lxl:KDY119_01078"/>
<sequence>MVAAFLRDGEAAGELRWGLDADDVTAAVVGTFLVTRGVHDTAQVGRLLDLLVDGLVAR</sequence>